<dbReference type="InterPro" id="IPR002492">
    <property type="entry name" value="Transposase_Tc1-like"/>
</dbReference>
<accession>A0A4Y2APC0</accession>
<proteinExistence type="predicted"/>
<dbReference type="GO" id="GO:0015074">
    <property type="term" value="P:DNA integration"/>
    <property type="evidence" value="ECO:0007669"/>
    <property type="project" value="InterPro"/>
</dbReference>
<name>A0A4Y2APC0_ARAVE</name>
<protein>
    <recommendedName>
        <fullName evidence="1">Transposase Tc1-like domain-containing protein</fullName>
    </recommendedName>
</protein>
<gene>
    <name evidence="2" type="ORF">AVEN_26277_1</name>
</gene>
<comment type="caution">
    <text evidence="2">The sequence shown here is derived from an EMBL/GenBank/DDBJ whole genome shotgun (WGS) entry which is preliminary data.</text>
</comment>
<dbReference type="GO" id="GO:0006313">
    <property type="term" value="P:DNA transposition"/>
    <property type="evidence" value="ECO:0007669"/>
    <property type="project" value="InterPro"/>
</dbReference>
<evidence type="ECO:0000313" key="2">
    <source>
        <dbReference type="EMBL" id="GBL80854.1"/>
    </source>
</evidence>
<dbReference type="InterPro" id="IPR036397">
    <property type="entry name" value="RNaseH_sf"/>
</dbReference>
<dbReference type="Gene3D" id="3.30.420.10">
    <property type="entry name" value="Ribonuclease H-like superfamily/Ribonuclease H"/>
    <property type="match status" value="1"/>
</dbReference>
<dbReference type="EMBL" id="BGPR01000023">
    <property type="protein sequence ID" value="GBL80854.1"/>
    <property type="molecule type" value="Genomic_DNA"/>
</dbReference>
<dbReference type="AlphaFoldDB" id="A0A4Y2APC0"/>
<sequence>MSQHRLLQTSAPLQQEEILPGQTRILKRNRRATLPHIAADFNDGTSASVSVRTVRRTVINMGSQSRRPIRVPLLTARHKALLLSGARQHYHWTVDDWKQVAWSDESRFQLYQTDAHVGVSRRHH</sequence>
<dbReference type="Proteomes" id="UP000499080">
    <property type="component" value="Unassembled WGS sequence"/>
</dbReference>
<keyword evidence="3" id="KW-1185">Reference proteome</keyword>
<evidence type="ECO:0000259" key="1">
    <source>
        <dbReference type="Pfam" id="PF01498"/>
    </source>
</evidence>
<dbReference type="OrthoDB" id="3263820at2759"/>
<feature type="domain" description="Transposase Tc1-like" evidence="1">
    <location>
        <begin position="24"/>
        <end position="89"/>
    </location>
</feature>
<reference evidence="2 3" key="1">
    <citation type="journal article" date="2019" name="Sci. Rep.">
        <title>Orb-weaving spider Araneus ventricosus genome elucidates the spidroin gene catalogue.</title>
        <authorList>
            <person name="Kono N."/>
            <person name="Nakamura H."/>
            <person name="Ohtoshi R."/>
            <person name="Moran D.A.P."/>
            <person name="Shinohara A."/>
            <person name="Yoshida Y."/>
            <person name="Fujiwara M."/>
            <person name="Mori M."/>
            <person name="Tomita M."/>
            <person name="Arakawa K."/>
        </authorList>
    </citation>
    <scope>NUCLEOTIDE SEQUENCE [LARGE SCALE GENOMIC DNA]</scope>
</reference>
<organism evidence="2 3">
    <name type="scientific">Araneus ventricosus</name>
    <name type="common">Orbweaver spider</name>
    <name type="synonym">Epeira ventricosa</name>
    <dbReference type="NCBI Taxonomy" id="182803"/>
    <lineage>
        <taxon>Eukaryota</taxon>
        <taxon>Metazoa</taxon>
        <taxon>Ecdysozoa</taxon>
        <taxon>Arthropoda</taxon>
        <taxon>Chelicerata</taxon>
        <taxon>Arachnida</taxon>
        <taxon>Araneae</taxon>
        <taxon>Araneomorphae</taxon>
        <taxon>Entelegynae</taxon>
        <taxon>Araneoidea</taxon>
        <taxon>Araneidae</taxon>
        <taxon>Araneus</taxon>
    </lineage>
</organism>
<dbReference type="Pfam" id="PF01498">
    <property type="entry name" value="HTH_Tnp_Tc3_2"/>
    <property type="match status" value="1"/>
</dbReference>
<evidence type="ECO:0000313" key="3">
    <source>
        <dbReference type="Proteomes" id="UP000499080"/>
    </source>
</evidence>
<dbReference type="GO" id="GO:0003677">
    <property type="term" value="F:DNA binding"/>
    <property type="evidence" value="ECO:0007669"/>
    <property type="project" value="InterPro"/>
</dbReference>